<keyword evidence="1" id="KW-1133">Transmembrane helix</keyword>
<reference evidence="2 3" key="1">
    <citation type="submission" date="2020-08" db="EMBL/GenBank/DDBJ databases">
        <title>Genomic Encyclopedia of Type Strains, Phase IV (KMG-IV): sequencing the most valuable type-strain genomes for metagenomic binning, comparative biology and taxonomic classification.</title>
        <authorList>
            <person name="Goeker M."/>
        </authorList>
    </citation>
    <scope>NUCLEOTIDE SEQUENCE [LARGE SCALE GENOMIC DNA]</scope>
    <source>
        <strain evidence="2 3">DSM 11805</strain>
    </source>
</reference>
<keyword evidence="3" id="KW-1185">Reference proteome</keyword>
<dbReference type="AlphaFoldDB" id="A0A841RQS2"/>
<name>A0A841RQS2_9BACI</name>
<dbReference type="RefSeq" id="WP_184250718.1">
    <property type="nucleotide sequence ID" value="NZ_BAAACU010000035.1"/>
</dbReference>
<gene>
    <name evidence="2" type="ORF">GGQ92_002998</name>
</gene>
<keyword evidence="1" id="KW-0812">Transmembrane</keyword>
<dbReference type="Proteomes" id="UP000572212">
    <property type="component" value="Unassembled WGS sequence"/>
</dbReference>
<feature type="transmembrane region" description="Helical" evidence="1">
    <location>
        <begin position="55"/>
        <end position="73"/>
    </location>
</feature>
<protein>
    <submittedName>
        <fullName evidence="2">Uncharacterized protein</fullName>
    </submittedName>
</protein>
<proteinExistence type="predicted"/>
<evidence type="ECO:0000313" key="2">
    <source>
        <dbReference type="EMBL" id="MBB6514177.1"/>
    </source>
</evidence>
<organism evidence="2 3">
    <name type="scientific">Gracilibacillus halotolerans</name>
    <dbReference type="NCBI Taxonomy" id="74386"/>
    <lineage>
        <taxon>Bacteria</taxon>
        <taxon>Bacillati</taxon>
        <taxon>Bacillota</taxon>
        <taxon>Bacilli</taxon>
        <taxon>Bacillales</taxon>
        <taxon>Bacillaceae</taxon>
        <taxon>Gracilibacillus</taxon>
    </lineage>
</organism>
<evidence type="ECO:0000313" key="3">
    <source>
        <dbReference type="Proteomes" id="UP000572212"/>
    </source>
</evidence>
<evidence type="ECO:0000256" key="1">
    <source>
        <dbReference type="SAM" id="Phobius"/>
    </source>
</evidence>
<accession>A0A841RQS2</accession>
<comment type="caution">
    <text evidence="2">The sequence shown here is derived from an EMBL/GenBank/DDBJ whole genome shotgun (WGS) entry which is preliminary data.</text>
</comment>
<dbReference type="EMBL" id="JACHON010000024">
    <property type="protein sequence ID" value="MBB6514177.1"/>
    <property type="molecule type" value="Genomic_DNA"/>
</dbReference>
<keyword evidence="1" id="KW-0472">Membrane</keyword>
<sequence>MKKVALFSVSFILVFILLQLLSGLFFTLTYTPDLTGIMSAGYAQETTIITRQQSIMPSLLMAVLAAPIAYFIMKKVTWVWSSAK</sequence>